<evidence type="ECO:0000256" key="13">
    <source>
        <dbReference type="SAM" id="SignalP"/>
    </source>
</evidence>
<dbReference type="Proteomes" id="UP000783686">
    <property type="component" value="Unassembled WGS sequence"/>
</dbReference>
<feature type="transmembrane region" description="Helical" evidence="12">
    <location>
        <begin position="249"/>
        <end position="271"/>
    </location>
</feature>
<protein>
    <recommendedName>
        <fullName evidence="11">Cystinosin homolog</fullName>
    </recommendedName>
</protein>
<evidence type="ECO:0000256" key="12">
    <source>
        <dbReference type="SAM" id="Phobius"/>
    </source>
</evidence>
<feature type="transmembrane region" description="Helical" evidence="12">
    <location>
        <begin position="313"/>
        <end position="332"/>
    </location>
</feature>
<dbReference type="Proteomes" id="UP000614601">
    <property type="component" value="Unassembled WGS sequence"/>
</dbReference>
<comment type="caution">
    <text evidence="14">The sequence shown here is derived from an EMBL/GenBank/DDBJ whole genome shotgun (WGS) entry which is preliminary data.</text>
</comment>
<proteinExistence type="inferred from homology"/>
<keyword evidence="4 12" id="KW-0812">Transmembrane</keyword>
<keyword evidence="9" id="KW-0458">Lysosome</keyword>
<evidence type="ECO:0000256" key="3">
    <source>
        <dbReference type="ARBA" id="ARBA00022448"/>
    </source>
</evidence>
<comment type="catalytic activity">
    <reaction evidence="10">
        <text>L-cystine(out) + H(+)(out) = L-cystine(in) + H(+)(in)</text>
        <dbReference type="Rhea" id="RHEA:66172"/>
        <dbReference type="ChEBI" id="CHEBI:15378"/>
        <dbReference type="ChEBI" id="CHEBI:35491"/>
    </reaction>
    <physiologicalReaction direction="left-to-right" evidence="10">
        <dbReference type="Rhea" id="RHEA:66173"/>
    </physiologicalReaction>
</comment>
<evidence type="ECO:0000313" key="14">
    <source>
        <dbReference type="EMBL" id="CAD5216901.1"/>
    </source>
</evidence>
<dbReference type="PANTHER" id="PTHR13131:SF5">
    <property type="entry name" value="CYSTINOSIN"/>
    <property type="match status" value="1"/>
</dbReference>
<evidence type="ECO:0000256" key="9">
    <source>
        <dbReference type="ARBA" id="ARBA00023228"/>
    </source>
</evidence>
<dbReference type="GO" id="GO:0005765">
    <property type="term" value="C:lysosomal membrane"/>
    <property type="evidence" value="ECO:0007669"/>
    <property type="project" value="UniProtKB-SubCell"/>
</dbReference>
<reference evidence="14" key="1">
    <citation type="submission" date="2020-09" db="EMBL/GenBank/DDBJ databases">
        <authorList>
            <person name="Kikuchi T."/>
        </authorList>
    </citation>
    <scope>NUCLEOTIDE SEQUENCE</scope>
    <source>
        <strain evidence="14">SH1</strain>
    </source>
</reference>
<keyword evidence="3" id="KW-0813">Transport</keyword>
<feature type="chain" id="PRO_5036221093" description="Cystinosin homolog" evidence="13">
    <location>
        <begin position="23"/>
        <end position="400"/>
    </location>
</feature>
<dbReference type="GO" id="GO:0015293">
    <property type="term" value="F:symporter activity"/>
    <property type="evidence" value="ECO:0007669"/>
    <property type="project" value="UniProtKB-KW"/>
</dbReference>
<dbReference type="FunFam" id="1.20.1280.290:FF:000016">
    <property type="entry name" value="Cystinosin homolog"/>
    <property type="match status" value="1"/>
</dbReference>
<dbReference type="EMBL" id="CAJFCW020000003">
    <property type="protein sequence ID" value="CAG9106797.1"/>
    <property type="molecule type" value="Genomic_DNA"/>
</dbReference>
<dbReference type="InterPro" id="IPR006603">
    <property type="entry name" value="PQ-loop_rpt"/>
</dbReference>
<dbReference type="EMBL" id="CAJFDH010000003">
    <property type="protein sequence ID" value="CAD5216901.1"/>
    <property type="molecule type" value="Genomic_DNA"/>
</dbReference>
<dbReference type="AlphaFoldDB" id="A0A811KNJ7"/>
<dbReference type="OrthoDB" id="75720at2759"/>
<dbReference type="GO" id="GO:0015184">
    <property type="term" value="F:L-cystine transmembrane transporter activity"/>
    <property type="evidence" value="ECO:0007669"/>
    <property type="project" value="TreeGrafter"/>
</dbReference>
<comment type="similarity">
    <text evidence="2">Belongs to the cystinosin family.</text>
</comment>
<dbReference type="SMART" id="SM00679">
    <property type="entry name" value="CTNS"/>
    <property type="match status" value="2"/>
</dbReference>
<keyword evidence="6" id="KW-0769">Symport</keyword>
<evidence type="ECO:0000313" key="15">
    <source>
        <dbReference type="Proteomes" id="UP000614601"/>
    </source>
</evidence>
<evidence type="ECO:0000256" key="8">
    <source>
        <dbReference type="ARBA" id="ARBA00023136"/>
    </source>
</evidence>
<keyword evidence="5" id="KW-0677">Repeat</keyword>
<dbReference type="NCBIfam" id="TIGR00951">
    <property type="entry name" value="2A43"/>
    <property type="match status" value="1"/>
</dbReference>
<gene>
    <name evidence="14" type="ORF">BOKJ2_LOCUS6819</name>
</gene>
<evidence type="ECO:0000256" key="5">
    <source>
        <dbReference type="ARBA" id="ARBA00022737"/>
    </source>
</evidence>
<dbReference type="Pfam" id="PF04193">
    <property type="entry name" value="PQ-loop"/>
    <property type="match status" value="2"/>
</dbReference>
<organism evidence="14 15">
    <name type="scientific">Bursaphelenchus okinawaensis</name>
    <dbReference type="NCBI Taxonomy" id="465554"/>
    <lineage>
        <taxon>Eukaryota</taxon>
        <taxon>Metazoa</taxon>
        <taxon>Ecdysozoa</taxon>
        <taxon>Nematoda</taxon>
        <taxon>Chromadorea</taxon>
        <taxon>Rhabditida</taxon>
        <taxon>Tylenchina</taxon>
        <taxon>Tylenchomorpha</taxon>
        <taxon>Aphelenchoidea</taxon>
        <taxon>Aphelenchoididae</taxon>
        <taxon>Bursaphelenchus</taxon>
    </lineage>
</organism>
<evidence type="ECO:0000256" key="10">
    <source>
        <dbReference type="ARBA" id="ARBA00048473"/>
    </source>
</evidence>
<dbReference type="FunFam" id="1.20.1280.290:FF:000018">
    <property type="entry name" value="Cystinosin homolog"/>
    <property type="match status" value="1"/>
</dbReference>
<evidence type="ECO:0000256" key="1">
    <source>
        <dbReference type="ARBA" id="ARBA00004155"/>
    </source>
</evidence>
<dbReference type="InterPro" id="IPR005282">
    <property type="entry name" value="LC_transporter"/>
</dbReference>
<evidence type="ECO:0000256" key="6">
    <source>
        <dbReference type="ARBA" id="ARBA00022847"/>
    </source>
</evidence>
<feature type="transmembrane region" description="Helical" evidence="12">
    <location>
        <begin position="133"/>
        <end position="154"/>
    </location>
</feature>
<dbReference type="PANTHER" id="PTHR13131">
    <property type="entry name" value="CYSTINOSIN"/>
    <property type="match status" value="1"/>
</dbReference>
<evidence type="ECO:0000256" key="4">
    <source>
        <dbReference type="ARBA" id="ARBA00022692"/>
    </source>
</evidence>
<name>A0A811KNJ7_9BILA</name>
<feature type="transmembrane region" description="Helical" evidence="12">
    <location>
        <begin position="174"/>
        <end position="193"/>
    </location>
</feature>
<feature type="transmembrane region" description="Helical" evidence="12">
    <location>
        <begin position="213"/>
        <end position="237"/>
    </location>
</feature>
<dbReference type="Gene3D" id="1.20.1280.290">
    <property type="match status" value="2"/>
</dbReference>
<evidence type="ECO:0000256" key="7">
    <source>
        <dbReference type="ARBA" id="ARBA00022989"/>
    </source>
</evidence>
<evidence type="ECO:0000256" key="11">
    <source>
        <dbReference type="ARBA" id="ARBA00074957"/>
    </source>
</evidence>
<keyword evidence="7 12" id="KW-1133">Transmembrane helix</keyword>
<evidence type="ECO:0000256" key="2">
    <source>
        <dbReference type="ARBA" id="ARBA00006855"/>
    </source>
</evidence>
<feature type="signal peptide" evidence="13">
    <location>
        <begin position="1"/>
        <end position="22"/>
    </location>
</feature>
<keyword evidence="13" id="KW-0732">Signal</keyword>
<keyword evidence="8 12" id="KW-0472">Membrane</keyword>
<accession>A0A811KNJ7</accession>
<keyword evidence="15" id="KW-1185">Reference proteome</keyword>
<comment type="subcellular location">
    <subcellularLocation>
        <location evidence="1">Lysosome membrane</location>
        <topology evidence="1">Multi-pass membrane protein</topology>
    </subcellularLocation>
</comment>
<sequence>MGVLKLTLCLSSVITVLVSVQAAKLRKVSDPLSKELVSSPSSLNLLLSTTDSITLQFSKPINDTVSIKFKQAEDFLVSPEAINFNPNHVSNVINITATGVVSNCYLEIEECSDPCPFDYKEFYVPITIYRSEIAYLLVQVTGWIYFFAWSISFYPQVFLNYKRKSVHGLHFDFLLLNTVGFTAYAIYNLAMYFSTSVQSEYLEQEPRAQIPVLFNDVLFSVHALSACLFTVFQCFIYDRGQQRISRLGIGLTTALVGVGLIGLSCLIFGIFNALKTITLLSYIKMAVTCYKYIPQAVYNFKRQSTIGWSIENLMLDFTGGSFSILQMVIVSWNTDDWTPFTGNVVKFLLGMVSMVFDIIFFVQHFCLYRNREELTQIFNDSSESVDNIPIVDQMESNENA</sequence>
<feature type="transmembrane region" description="Helical" evidence="12">
    <location>
        <begin position="344"/>
        <end position="362"/>
    </location>
</feature>